<feature type="domain" description="Velvet" evidence="5">
    <location>
        <begin position="1"/>
        <end position="94"/>
    </location>
</feature>
<evidence type="ECO:0000256" key="4">
    <source>
        <dbReference type="ARBA" id="ARBA00023242"/>
    </source>
</evidence>
<keyword evidence="4" id="KW-0539">Nucleus</keyword>
<keyword evidence="2" id="KW-0805">Transcription regulation</keyword>
<dbReference type="PANTHER" id="PTHR33572:SF18">
    <property type="entry name" value="SPORE DEVELOPMENT REGULATOR VOSA"/>
    <property type="match status" value="1"/>
</dbReference>
<dbReference type="Pfam" id="PF11754">
    <property type="entry name" value="Velvet"/>
    <property type="match status" value="1"/>
</dbReference>
<name>A0A1X0S2B5_RHIZD</name>
<evidence type="ECO:0000256" key="3">
    <source>
        <dbReference type="ARBA" id="ARBA00023163"/>
    </source>
</evidence>
<dbReference type="AlphaFoldDB" id="A0A1X0S2B5"/>
<accession>A0A1X0S2B5</accession>
<dbReference type="PANTHER" id="PTHR33572">
    <property type="entry name" value="SPORE DEVELOPMENT REGULATOR VOSA"/>
    <property type="match status" value="1"/>
</dbReference>
<proteinExistence type="predicted"/>
<dbReference type="OMA" id="FYLASCR"/>
<dbReference type="InterPro" id="IPR037525">
    <property type="entry name" value="Velvet_dom"/>
</dbReference>
<dbReference type="VEuPathDB" id="FungiDB:BCV72DRAFT_212018"/>
<dbReference type="InterPro" id="IPR038491">
    <property type="entry name" value="Velvet_dom_sf"/>
</dbReference>
<dbReference type="PROSITE" id="PS51821">
    <property type="entry name" value="VELVET"/>
    <property type="match status" value="1"/>
</dbReference>
<evidence type="ECO:0000313" key="7">
    <source>
        <dbReference type="Proteomes" id="UP000242381"/>
    </source>
</evidence>
<evidence type="ECO:0000259" key="5">
    <source>
        <dbReference type="PROSITE" id="PS51821"/>
    </source>
</evidence>
<sequence>AGAVVQSLYKLKNLDNSDGGFFIFSDISVRLEGLYRLKFTLFSIEGPYVNRLCSTLSDVFQVYSPKKLQCFTSVIESTFLTRCFSDQGVRIRIRKEPRNTHLGSR</sequence>
<feature type="non-terminal residue" evidence="6">
    <location>
        <position position="1"/>
    </location>
</feature>
<dbReference type="InterPro" id="IPR021740">
    <property type="entry name" value="Velvet"/>
</dbReference>
<dbReference type="EMBL" id="KV921330">
    <property type="protein sequence ID" value="ORE18440.1"/>
    <property type="molecule type" value="Genomic_DNA"/>
</dbReference>
<dbReference type="Gene3D" id="2.60.40.3960">
    <property type="entry name" value="Velvet domain"/>
    <property type="match status" value="1"/>
</dbReference>
<organism evidence="6 7">
    <name type="scientific">Rhizopus microsporus</name>
    <dbReference type="NCBI Taxonomy" id="58291"/>
    <lineage>
        <taxon>Eukaryota</taxon>
        <taxon>Fungi</taxon>
        <taxon>Fungi incertae sedis</taxon>
        <taxon>Mucoromycota</taxon>
        <taxon>Mucoromycotina</taxon>
        <taxon>Mucoromycetes</taxon>
        <taxon>Mucorales</taxon>
        <taxon>Mucorineae</taxon>
        <taxon>Rhizopodaceae</taxon>
        <taxon>Rhizopus</taxon>
    </lineage>
</organism>
<reference evidence="6 7" key="1">
    <citation type="journal article" date="2016" name="Proc. Natl. Acad. Sci. U.S.A.">
        <title>Lipid metabolic changes in an early divergent fungus govern the establishment of a mutualistic symbiosis with endobacteria.</title>
        <authorList>
            <person name="Lastovetsky O.A."/>
            <person name="Gaspar M.L."/>
            <person name="Mondo S.J."/>
            <person name="LaButti K.M."/>
            <person name="Sandor L."/>
            <person name="Grigoriev I.V."/>
            <person name="Henry S.A."/>
            <person name="Pawlowska T.E."/>
        </authorList>
    </citation>
    <scope>NUCLEOTIDE SEQUENCE [LARGE SCALE GENOMIC DNA]</scope>
    <source>
        <strain evidence="6 7">ATCC 11559</strain>
    </source>
</reference>
<comment type="subcellular location">
    <subcellularLocation>
        <location evidence="1">Nucleus</location>
    </subcellularLocation>
</comment>
<dbReference type="Proteomes" id="UP000242381">
    <property type="component" value="Unassembled WGS sequence"/>
</dbReference>
<evidence type="ECO:0000256" key="2">
    <source>
        <dbReference type="ARBA" id="ARBA00023015"/>
    </source>
</evidence>
<protein>
    <recommendedName>
        <fullName evidence="5">Velvet domain-containing protein</fullName>
    </recommendedName>
</protein>
<gene>
    <name evidence="6" type="ORF">BCV71DRAFT_179497</name>
</gene>
<evidence type="ECO:0000313" key="6">
    <source>
        <dbReference type="EMBL" id="ORE18440.1"/>
    </source>
</evidence>
<evidence type="ECO:0000256" key="1">
    <source>
        <dbReference type="ARBA" id="ARBA00004123"/>
    </source>
</evidence>
<keyword evidence="3" id="KW-0804">Transcription</keyword>
<dbReference type="GO" id="GO:0005634">
    <property type="term" value="C:nucleus"/>
    <property type="evidence" value="ECO:0007669"/>
    <property type="project" value="UniProtKB-SubCell"/>
</dbReference>